<sequence length="376" mass="41782">MRYSSLHLSASKLSIMHDLRTTEGTLAYLNTTTFPATDVQLLSGGNSAFTFRATLKTPLPSGEKTVVLKHAEKNVALTFYDPGLKIGEVDARRSEFEYKALVAITESGLCGPESIVRPPRPLHYDPETHTTFMTDLGSPIPLQKILQDEENQYHHLASDIGSALGDFLARLHNWTSAPEQAPLRTFISQNNVAKQCLSMQHTFAHETLSKFGLKEKWVEDALSQDLEESAAANDVLIWGDSWPGNILVSPPSATQGLKIYLTDWEMSRLGPPEFDIGEAVGVAMSLVYKRYPQGEHPYIQALHRSYRQNRRVDPIKVARSTGVAIIGHSFVMPWVCDKDEQSQRSLASTGIDLIKAAYDGDADEIKRQGLVKELFT</sequence>
<dbReference type="EMBL" id="CAJMWX010001543">
    <property type="protein sequence ID" value="CAE6495399.1"/>
    <property type="molecule type" value="Genomic_DNA"/>
</dbReference>
<dbReference type="Pfam" id="PF01636">
    <property type="entry name" value="APH"/>
    <property type="match status" value="1"/>
</dbReference>
<reference evidence="2" key="1">
    <citation type="submission" date="2021-01" db="EMBL/GenBank/DDBJ databases">
        <authorList>
            <person name="Kaushik A."/>
        </authorList>
    </citation>
    <scope>NUCLEOTIDE SEQUENCE</scope>
    <source>
        <strain evidence="2">AG4-R118</strain>
    </source>
</reference>
<evidence type="ECO:0000313" key="3">
    <source>
        <dbReference type="Proteomes" id="UP000663888"/>
    </source>
</evidence>
<dbReference type="AlphaFoldDB" id="A0A8H3CSV7"/>
<proteinExistence type="predicted"/>
<name>A0A8H3CSV7_9AGAM</name>
<dbReference type="SUPFAM" id="SSF56112">
    <property type="entry name" value="Protein kinase-like (PK-like)"/>
    <property type="match status" value="1"/>
</dbReference>
<protein>
    <recommendedName>
        <fullName evidence="1">Aminoglycoside phosphotransferase domain-containing protein</fullName>
    </recommendedName>
</protein>
<accession>A0A8H3CSV7</accession>
<dbReference type="Gene3D" id="3.90.1200.10">
    <property type="match status" value="1"/>
</dbReference>
<comment type="caution">
    <text evidence="2">The sequence shown here is derived from an EMBL/GenBank/DDBJ whole genome shotgun (WGS) entry which is preliminary data.</text>
</comment>
<evidence type="ECO:0000259" key="1">
    <source>
        <dbReference type="Pfam" id="PF01636"/>
    </source>
</evidence>
<evidence type="ECO:0000313" key="2">
    <source>
        <dbReference type="EMBL" id="CAE6495399.1"/>
    </source>
</evidence>
<dbReference type="Proteomes" id="UP000663888">
    <property type="component" value="Unassembled WGS sequence"/>
</dbReference>
<dbReference type="InterPro" id="IPR011009">
    <property type="entry name" value="Kinase-like_dom_sf"/>
</dbReference>
<feature type="domain" description="Aminoglycoside phosphotransferase" evidence="1">
    <location>
        <begin position="75"/>
        <end position="280"/>
    </location>
</feature>
<gene>
    <name evidence="2" type="ORF">RDB_LOCUS146229</name>
</gene>
<organism evidence="2 3">
    <name type="scientific">Rhizoctonia solani</name>
    <dbReference type="NCBI Taxonomy" id="456999"/>
    <lineage>
        <taxon>Eukaryota</taxon>
        <taxon>Fungi</taxon>
        <taxon>Dikarya</taxon>
        <taxon>Basidiomycota</taxon>
        <taxon>Agaricomycotina</taxon>
        <taxon>Agaricomycetes</taxon>
        <taxon>Cantharellales</taxon>
        <taxon>Ceratobasidiaceae</taxon>
        <taxon>Rhizoctonia</taxon>
    </lineage>
</organism>
<dbReference type="Gene3D" id="3.30.200.20">
    <property type="entry name" value="Phosphorylase Kinase, domain 1"/>
    <property type="match status" value="1"/>
</dbReference>
<dbReference type="InterPro" id="IPR002575">
    <property type="entry name" value="Aminoglycoside_PTrfase"/>
</dbReference>